<dbReference type="SUPFAM" id="SSF53300">
    <property type="entry name" value="vWA-like"/>
    <property type="match status" value="1"/>
</dbReference>
<reference evidence="1 2" key="1">
    <citation type="submission" date="2013-11" db="EMBL/GenBank/DDBJ databases">
        <title>Whole genome shotgun sequence of Vibrio halioticoli NBRC 102217.</title>
        <authorList>
            <person name="Isaki S."/>
            <person name="Kimura A."/>
            <person name="Ohji S."/>
            <person name="Hosoyama A."/>
            <person name="Fujita N."/>
            <person name="Hashimoto M."/>
            <person name="Hosoyama Y."/>
            <person name="Yamazoe A."/>
        </authorList>
    </citation>
    <scope>NUCLEOTIDE SEQUENCE [LARGE SCALE GENOMIC DNA]</scope>
    <source>
        <strain evidence="1 2">NBRC 102217</strain>
    </source>
</reference>
<dbReference type="Gene3D" id="3.40.50.410">
    <property type="entry name" value="von Willebrand factor, type A domain"/>
    <property type="match status" value="1"/>
</dbReference>
<sequence length="500" mass="55182">MKNFKRQKGVAVIIVALSMVAIGGMAQLTIEGGRMIQERDRLADATEAATLAVAIANRSDQKVSDELARKYLENYLPSIEIGDVKVTRTEGKEEIDGNQLYYVQYEVGADVGFERQMGFIDSSSDSSSYQVGNDAMARTYMLPSDLDLVFVADFSGSMDSKWSGSSDSNRNQTKLELLIDQVNIISDDLLSSSATNAGYAHRIGFVPYNLRTQEVIDGNLRCVTELKYKSIEVTTGPSDDRKHHTIAYDSIRWVDWAKKSSSQVEDCADKSSDCGVNMTQREAKAIEKVFSGSSYNFPDPYDSVDIQSTVINWNTTKTSVTPWIHPVSNSNDTKLFSDGMCGDDEKFNTIPLSLQKPEISHMKADGGTALYQGLIRGAQILAEGSFTLTDPEKREKYHERAQMLLILSDGQENPFTETFPALVKNGLCSSIRSHFVSHDSPLYIGVIGIDFKASEATGFADCADEIIDVTKSQDLLDKIQELIQKGAATNGVSRLYDKNL</sequence>
<keyword evidence="2" id="KW-1185">Reference proteome</keyword>
<dbReference type="AlphaFoldDB" id="V5HFR5"/>
<name>V5HFR5_9VIBR</name>
<evidence type="ECO:0000313" key="2">
    <source>
        <dbReference type="Proteomes" id="UP000017800"/>
    </source>
</evidence>
<dbReference type="eggNOG" id="COG2304">
    <property type="taxonomic scope" value="Bacteria"/>
</dbReference>
<accession>V5HFR5</accession>
<dbReference type="Proteomes" id="UP000017800">
    <property type="component" value="Unassembled WGS sequence"/>
</dbReference>
<organism evidence="1 2">
    <name type="scientific">Vibrio halioticoli NBRC 102217</name>
    <dbReference type="NCBI Taxonomy" id="1219072"/>
    <lineage>
        <taxon>Bacteria</taxon>
        <taxon>Pseudomonadati</taxon>
        <taxon>Pseudomonadota</taxon>
        <taxon>Gammaproteobacteria</taxon>
        <taxon>Vibrionales</taxon>
        <taxon>Vibrionaceae</taxon>
        <taxon>Vibrio</taxon>
    </lineage>
</organism>
<protein>
    <submittedName>
        <fullName evidence="1">TadG protein</fullName>
    </submittedName>
</protein>
<dbReference type="EMBL" id="BAUJ01000004">
    <property type="protein sequence ID" value="GAD88345.1"/>
    <property type="molecule type" value="Genomic_DNA"/>
</dbReference>
<dbReference type="InterPro" id="IPR036465">
    <property type="entry name" value="vWFA_dom_sf"/>
</dbReference>
<dbReference type="RefSeq" id="WP_023402732.1">
    <property type="nucleotide sequence ID" value="NZ_BAUJ01000004.1"/>
</dbReference>
<gene>
    <name evidence="1" type="primary">tadG</name>
    <name evidence="1" type="ORF">VHA01S_004_01180</name>
</gene>
<dbReference type="OrthoDB" id="5670502at2"/>
<evidence type="ECO:0000313" key="1">
    <source>
        <dbReference type="EMBL" id="GAD88345.1"/>
    </source>
</evidence>
<comment type="caution">
    <text evidence="1">The sequence shown here is derived from an EMBL/GenBank/DDBJ whole genome shotgun (WGS) entry which is preliminary data.</text>
</comment>
<proteinExistence type="predicted"/>